<dbReference type="Pfam" id="PF05065">
    <property type="entry name" value="Phage_capsid"/>
    <property type="match status" value="1"/>
</dbReference>
<evidence type="ECO:0000256" key="2">
    <source>
        <dbReference type="SAM" id="Coils"/>
    </source>
</evidence>
<dbReference type="InterPro" id="IPR054612">
    <property type="entry name" value="Phage_capsid-like_C"/>
</dbReference>
<keyword evidence="5" id="KW-1185">Reference proteome</keyword>
<organism evidence="4 5">
    <name type="scientific">Lysinibacillus mangiferihumi</name>
    <dbReference type="NCBI Taxonomy" id="1130819"/>
    <lineage>
        <taxon>Bacteria</taxon>
        <taxon>Bacillati</taxon>
        <taxon>Bacillota</taxon>
        <taxon>Bacilli</taxon>
        <taxon>Bacillales</taxon>
        <taxon>Bacillaceae</taxon>
        <taxon>Lysinibacillus</taxon>
    </lineage>
</organism>
<protein>
    <submittedName>
        <fullName evidence="4">Phage major capsid protein</fullName>
    </submittedName>
</protein>
<comment type="caution">
    <text evidence="4">The sequence shown here is derived from an EMBL/GenBank/DDBJ whole genome shotgun (WGS) entry which is preliminary data.</text>
</comment>
<keyword evidence="2" id="KW-0175">Coiled coil</keyword>
<gene>
    <name evidence="4" type="ORF">FC756_23205</name>
</gene>
<evidence type="ECO:0000259" key="3">
    <source>
        <dbReference type="Pfam" id="PF05065"/>
    </source>
</evidence>
<dbReference type="NCBIfam" id="TIGR01554">
    <property type="entry name" value="major_cap_HK97"/>
    <property type="match status" value="1"/>
</dbReference>
<reference evidence="4 5" key="1">
    <citation type="submission" date="2019-04" db="EMBL/GenBank/DDBJ databases">
        <title>Lysinibacillus genome sequencing.</title>
        <authorList>
            <person name="Dunlap C."/>
        </authorList>
    </citation>
    <scope>NUCLEOTIDE SEQUENCE [LARGE SCALE GENOMIC DNA]</scope>
    <source>
        <strain evidence="4 5">CCTCC AB 2010389</strain>
    </source>
</reference>
<dbReference type="SUPFAM" id="SSF56563">
    <property type="entry name" value="Major capsid protein gp5"/>
    <property type="match status" value="1"/>
</dbReference>
<name>A0A4U2XZU0_9BACI</name>
<evidence type="ECO:0000313" key="5">
    <source>
        <dbReference type="Proteomes" id="UP000308744"/>
    </source>
</evidence>
<sequence>MKTQTKKLLKSLENKNAMKMLMPLNIQLFSGDQNLYELKQSLMMIGQQLKKAEGEVTAKASDPTSNPEDIKAAQKSRDDLKLRFDVIKQQHDQVEKEVKAKLDANKGLNAIDNPQQKVIAAKASLVRSTMRGKAIDADIRAALGDDAASGGGKFLPKTVSQDVILAPLAKNPLRGHSAVTQITNLELPRLSFTLDDDDFIADMATAKELKAKGDTVAFTRNKFKVFAGVSETVINGSDADLVGHVENALKSGVAAKEKKVAFATSPKVGEEHMSFYSTENAIVKVAGADMYKAIKNAIADLHEDYRENAKIIMTFKDYSDIIETLANGNATLYTAQPEQVLGKPVIFADAATKPIIGDLSYSHFNYDIGETFERDKDIKTGIEQFVVTAYFDHRIKLSSAFRIAEVTPTP</sequence>
<comment type="subcellular location">
    <subcellularLocation>
        <location evidence="1">Virion</location>
    </subcellularLocation>
</comment>
<evidence type="ECO:0000313" key="4">
    <source>
        <dbReference type="EMBL" id="TKI53537.1"/>
    </source>
</evidence>
<accession>A0A4U2XZU0</accession>
<proteinExistence type="predicted"/>
<dbReference type="AlphaFoldDB" id="A0A4U2XZU0"/>
<evidence type="ECO:0000256" key="1">
    <source>
        <dbReference type="ARBA" id="ARBA00004328"/>
    </source>
</evidence>
<dbReference type="EMBL" id="SZPU01000107">
    <property type="protein sequence ID" value="TKI53537.1"/>
    <property type="molecule type" value="Genomic_DNA"/>
</dbReference>
<dbReference type="InterPro" id="IPR024455">
    <property type="entry name" value="Phage_capsid"/>
</dbReference>
<feature type="coiled-coil region" evidence="2">
    <location>
        <begin position="70"/>
        <end position="97"/>
    </location>
</feature>
<feature type="domain" description="Phage capsid-like C-terminal" evidence="3">
    <location>
        <begin position="151"/>
        <end position="404"/>
    </location>
</feature>
<dbReference type="Proteomes" id="UP000308744">
    <property type="component" value="Unassembled WGS sequence"/>
</dbReference>